<dbReference type="Proteomes" id="UP000612585">
    <property type="component" value="Unassembled WGS sequence"/>
</dbReference>
<evidence type="ECO:0000313" key="3">
    <source>
        <dbReference type="EMBL" id="GIJ53105.1"/>
    </source>
</evidence>
<dbReference type="EMBL" id="BOPG01000004">
    <property type="protein sequence ID" value="GIJ53105.1"/>
    <property type="molecule type" value="Genomic_DNA"/>
</dbReference>
<comment type="caution">
    <text evidence="3">The sequence shown here is derived from an EMBL/GenBank/DDBJ whole genome shotgun (WGS) entry which is preliminary data.</text>
</comment>
<evidence type="ECO:0000256" key="2">
    <source>
        <dbReference type="SAM" id="Phobius"/>
    </source>
</evidence>
<feature type="transmembrane region" description="Helical" evidence="2">
    <location>
        <begin position="43"/>
        <end position="64"/>
    </location>
</feature>
<evidence type="ECO:0000256" key="1">
    <source>
        <dbReference type="SAM" id="MobiDB-lite"/>
    </source>
</evidence>
<feature type="region of interest" description="Disordered" evidence="1">
    <location>
        <begin position="65"/>
        <end position="97"/>
    </location>
</feature>
<dbReference type="AlphaFoldDB" id="A0A8J3Z0T0"/>
<reference evidence="3" key="1">
    <citation type="submission" date="2021-01" db="EMBL/GenBank/DDBJ databases">
        <title>Whole genome shotgun sequence of Virgisporangium aurantiacum NBRC 16421.</title>
        <authorList>
            <person name="Komaki H."/>
            <person name="Tamura T."/>
        </authorList>
    </citation>
    <scope>NUCLEOTIDE SEQUENCE</scope>
    <source>
        <strain evidence="3">NBRC 16421</strain>
    </source>
</reference>
<organism evidence="3 4">
    <name type="scientific">Virgisporangium aurantiacum</name>
    <dbReference type="NCBI Taxonomy" id="175570"/>
    <lineage>
        <taxon>Bacteria</taxon>
        <taxon>Bacillati</taxon>
        <taxon>Actinomycetota</taxon>
        <taxon>Actinomycetes</taxon>
        <taxon>Micromonosporales</taxon>
        <taxon>Micromonosporaceae</taxon>
        <taxon>Virgisporangium</taxon>
    </lineage>
</organism>
<proteinExistence type="predicted"/>
<dbReference type="RefSeq" id="WP_203986890.1">
    <property type="nucleotide sequence ID" value="NZ_BOPG01000004.1"/>
</dbReference>
<keyword evidence="2" id="KW-0812">Transmembrane</keyword>
<gene>
    <name evidence="3" type="ORF">Vau01_006210</name>
</gene>
<keyword evidence="2" id="KW-1133">Transmembrane helix</keyword>
<accession>A0A8J3Z0T0</accession>
<name>A0A8J3Z0T0_9ACTN</name>
<sequence length="493" mass="50573">MNGTIEDDVRAAFERITGPVVPRPDPLGRLLVRRRRRTWRRGVGAAAAAMALALAGGTLAAAPVGSPIGPSPDPDPTRYGVDQDGNRVSPDPPKARVSAWTRRLIDSPTRGNLAGDPGLVEEVARQATASGGAPAGLDRVKVLAVADVSGGRIAVIAHYNDEFASVHLAQAAADAGPADLARGTLGGQWIGLRPFFQTSAAVHQSPDRVENESTVALAPSGCSVDTSGTATIDADGTTHRTWTPRGDHLIVAGDMGQSWWRVTCDGRVRFEGPPYIGGDLPVPGSPAPLRGTADPALVDSAVGAWTFATRHLGGAAPTVLWAGPSGDDRTTVVVTGAGRDGRTLVTAATGGPGGATRAPAAAVYYTGREPYVQEPMAGLSGDRVVALPYGTATAASTDLVAVRLPSPEVKDFRPVVGDRILVVAPPSATKLKAGAETVPLTGGVGYLNAPAPVADLTLTALDATGATVATGRYREPDTTGQFFGEGLVDDWNA</sequence>
<keyword evidence="2" id="KW-0472">Membrane</keyword>
<protein>
    <submittedName>
        <fullName evidence="3">Uncharacterized protein</fullName>
    </submittedName>
</protein>
<keyword evidence="4" id="KW-1185">Reference proteome</keyword>
<evidence type="ECO:0000313" key="4">
    <source>
        <dbReference type="Proteomes" id="UP000612585"/>
    </source>
</evidence>